<reference evidence="2" key="1">
    <citation type="submission" date="2023-08" db="EMBL/GenBank/DDBJ databases">
        <authorList>
            <person name="Audoor S."/>
            <person name="Bilcke G."/>
        </authorList>
    </citation>
    <scope>NUCLEOTIDE SEQUENCE</scope>
</reference>
<organism evidence="2 3">
    <name type="scientific">Cylindrotheca closterium</name>
    <dbReference type="NCBI Taxonomy" id="2856"/>
    <lineage>
        <taxon>Eukaryota</taxon>
        <taxon>Sar</taxon>
        <taxon>Stramenopiles</taxon>
        <taxon>Ochrophyta</taxon>
        <taxon>Bacillariophyta</taxon>
        <taxon>Bacillariophyceae</taxon>
        <taxon>Bacillariophycidae</taxon>
        <taxon>Bacillariales</taxon>
        <taxon>Bacillariaceae</taxon>
        <taxon>Cylindrotheca</taxon>
    </lineage>
</organism>
<feature type="region of interest" description="Disordered" evidence="1">
    <location>
        <begin position="1"/>
        <end position="112"/>
    </location>
</feature>
<protein>
    <submittedName>
        <fullName evidence="2">Uncharacterized protein</fullName>
    </submittedName>
</protein>
<gene>
    <name evidence="2" type="ORF">CYCCA115_LOCUS4416</name>
</gene>
<feature type="compositionally biased region" description="Basic and acidic residues" evidence="1">
    <location>
        <begin position="19"/>
        <end position="72"/>
    </location>
</feature>
<proteinExistence type="predicted"/>
<evidence type="ECO:0000313" key="2">
    <source>
        <dbReference type="EMBL" id="CAJ1935078.1"/>
    </source>
</evidence>
<feature type="compositionally biased region" description="Polar residues" evidence="1">
    <location>
        <begin position="1"/>
        <end position="10"/>
    </location>
</feature>
<name>A0AAD2CSR3_9STRA</name>
<evidence type="ECO:0000256" key="1">
    <source>
        <dbReference type="SAM" id="MobiDB-lite"/>
    </source>
</evidence>
<comment type="caution">
    <text evidence="2">The sequence shown here is derived from an EMBL/GenBank/DDBJ whole genome shotgun (WGS) entry which is preliminary data.</text>
</comment>
<sequence>MAPPKNTTKNACMLVAEASKTKQPKEEQDEVACSRDELEGSPHSGDDSSLRREARSRIRRNREGAKVKEKAWALKSHRSPNRSSTRDGSLRQAKETSNTFSSKQVAYKDSSY</sequence>
<dbReference type="AlphaFoldDB" id="A0AAD2CSR3"/>
<dbReference type="Proteomes" id="UP001295423">
    <property type="component" value="Unassembled WGS sequence"/>
</dbReference>
<dbReference type="EMBL" id="CAKOGP040000446">
    <property type="protein sequence ID" value="CAJ1935078.1"/>
    <property type="molecule type" value="Genomic_DNA"/>
</dbReference>
<evidence type="ECO:0000313" key="3">
    <source>
        <dbReference type="Proteomes" id="UP001295423"/>
    </source>
</evidence>
<accession>A0AAD2CSR3</accession>
<feature type="compositionally biased region" description="Polar residues" evidence="1">
    <location>
        <begin position="95"/>
        <end position="112"/>
    </location>
</feature>
<feature type="compositionally biased region" description="Basic and acidic residues" evidence="1">
    <location>
        <begin position="84"/>
        <end position="94"/>
    </location>
</feature>
<keyword evidence="3" id="KW-1185">Reference proteome</keyword>